<dbReference type="Gene3D" id="2.60.40.10">
    <property type="entry name" value="Immunoglobulins"/>
    <property type="match status" value="2"/>
</dbReference>
<name>A0A8C2F7F5_CYPCA</name>
<organism evidence="7 8">
    <name type="scientific">Cyprinus carpio</name>
    <name type="common">Common carp</name>
    <dbReference type="NCBI Taxonomy" id="7962"/>
    <lineage>
        <taxon>Eukaryota</taxon>
        <taxon>Metazoa</taxon>
        <taxon>Chordata</taxon>
        <taxon>Craniata</taxon>
        <taxon>Vertebrata</taxon>
        <taxon>Euteleostomi</taxon>
        <taxon>Actinopterygii</taxon>
        <taxon>Neopterygii</taxon>
        <taxon>Teleostei</taxon>
        <taxon>Ostariophysi</taxon>
        <taxon>Cypriniformes</taxon>
        <taxon>Cyprinidae</taxon>
        <taxon>Cyprininae</taxon>
        <taxon>Cyprinus</taxon>
    </lineage>
</organism>
<dbReference type="Ensembl" id="ENSCCRT00020056073.1">
    <property type="protein sequence ID" value="ENSCCRP00020051476.1"/>
    <property type="gene ID" value="ENSCCRG00020022910.1"/>
</dbReference>
<keyword evidence="3 4" id="KW-0472">Membrane</keyword>
<evidence type="ECO:0000256" key="3">
    <source>
        <dbReference type="ARBA" id="ARBA00023136"/>
    </source>
</evidence>
<keyword evidence="5" id="KW-0732">Signal</keyword>
<feature type="transmembrane region" description="Helical" evidence="4">
    <location>
        <begin position="246"/>
        <end position="270"/>
    </location>
</feature>
<dbReference type="InterPro" id="IPR013106">
    <property type="entry name" value="Ig_V-set"/>
</dbReference>
<evidence type="ECO:0000313" key="8">
    <source>
        <dbReference type="Proteomes" id="UP000694701"/>
    </source>
</evidence>
<feature type="chain" id="PRO_5034886254" evidence="5">
    <location>
        <begin position="25"/>
        <end position="317"/>
    </location>
</feature>
<evidence type="ECO:0000259" key="6">
    <source>
        <dbReference type="PROSITE" id="PS50835"/>
    </source>
</evidence>
<dbReference type="InterPro" id="IPR013783">
    <property type="entry name" value="Ig-like_fold"/>
</dbReference>
<protein>
    <submittedName>
        <fullName evidence="7">Si:dkeyp-104b3.18</fullName>
    </submittedName>
</protein>
<dbReference type="GO" id="GO:0004888">
    <property type="term" value="F:transmembrane signaling receptor activity"/>
    <property type="evidence" value="ECO:0007669"/>
    <property type="project" value="TreeGrafter"/>
</dbReference>
<dbReference type="PROSITE" id="PS50835">
    <property type="entry name" value="IG_LIKE"/>
    <property type="match status" value="2"/>
</dbReference>
<feature type="domain" description="Ig-like" evidence="6">
    <location>
        <begin position="128"/>
        <end position="224"/>
    </location>
</feature>
<dbReference type="SUPFAM" id="SSF48726">
    <property type="entry name" value="Immunoglobulin"/>
    <property type="match status" value="2"/>
</dbReference>
<dbReference type="PANTHER" id="PTHR11860:SF87">
    <property type="entry name" value="CMRF35-LIKE MOLECULE 8"/>
    <property type="match status" value="1"/>
</dbReference>
<dbReference type="Pfam" id="PF07686">
    <property type="entry name" value="V-set"/>
    <property type="match status" value="2"/>
</dbReference>
<dbReference type="GO" id="GO:0005886">
    <property type="term" value="C:plasma membrane"/>
    <property type="evidence" value="ECO:0007669"/>
    <property type="project" value="TreeGrafter"/>
</dbReference>
<evidence type="ECO:0000256" key="5">
    <source>
        <dbReference type="SAM" id="SignalP"/>
    </source>
</evidence>
<dbReference type="InterPro" id="IPR003599">
    <property type="entry name" value="Ig_sub"/>
</dbReference>
<keyword evidence="4" id="KW-1133">Transmembrane helix</keyword>
<accession>A0A8C2F7F5</accession>
<dbReference type="Proteomes" id="UP000694701">
    <property type="component" value="Unplaced"/>
</dbReference>
<evidence type="ECO:0000256" key="4">
    <source>
        <dbReference type="SAM" id="Phobius"/>
    </source>
</evidence>
<feature type="signal peptide" evidence="5">
    <location>
        <begin position="1"/>
        <end position="24"/>
    </location>
</feature>
<dbReference type="InterPro" id="IPR050671">
    <property type="entry name" value="CD300_family_receptors"/>
</dbReference>
<evidence type="ECO:0000256" key="1">
    <source>
        <dbReference type="ARBA" id="ARBA00004370"/>
    </source>
</evidence>
<dbReference type="PANTHER" id="PTHR11860">
    <property type="entry name" value="POLYMERIC-IMMUNOGLOBULIN RECEPTOR"/>
    <property type="match status" value="1"/>
</dbReference>
<evidence type="ECO:0000256" key="2">
    <source>
        <dbReference type="ARBA" id="ARBA00022692"/>
    </source>
</evidence>
<feature type="domain" description="Ig-like" evidence="6">
    <location>
        <begin position="35"/>
        <end position="118"/>
    </location>
</feature>
<evidence type="ECO:0000313" key="7">
    <source>
        <dbReference type="Ensembl" id="ENSCCRP00020051476.1"/>
    </source>
</evidence>
<reference evidence="7" key="1">
    <citation type="submission" date="2025-08" db="UniProtKB">
        <authorList>
            <consortium name="Ensembl"/>
        </authorList>
    </citation>
    <scope>IDENTIFICATION</scope>
</reference>
<sequence length="317" mass="36018">MAAYAKTKIFYISIGVWLILGVECYDGGSNHTLTVQTGGSVTIPCYYDKKYTQQKKYWFSEIDKSITYTNTTEQNLSVSDHPDQSLFTVTMRNLQNKHNGKYYCVVKPGEQPSTKTIYEPYLKIQSAPDVSVVNSSSVSGHEGGDISVQCLYSSDYQNKLKQWCRYKDQSCYTVGRSDTSQNSSVQISDDGRRSFTVRMTGLRLTDSGWYYCSVGDALNPVHLTVIEEPHKEKDTSVFKHFSLTSLLSELFCICLHFVVMHSISSTLFAFHSNNPFLIAFVILPLCVFFFIFAEVNQDMTRIIIQLKSLTNHKNIMN</sequence>
<feature type="transmembrane region" description="Helical" evidence="4">
    <location>
        <begin position="276"/>
        <end position="295"/>
    </location>
</feature>
<keyword evidence="2 4" id="KW-0812">Transmembrane</keyword>
<dbReference type="InterPro" id="IPR036179">
    <property type="entry name" value="Ig-like_dom_sf"/>
</dbReference>
<dbReference type="SMART" id="SM00409">
    <property type="entry name" value="IG"/>
    <property type="match status" value="2"/>
</dbReference>
<proteinExistence type="predicted"/>
<comment type="subcellular location">
    <subcellularLocation>
        <location evidence="1">Membrane</location>
    </subcellularLocation>
</comment>
<dbReference type="AlphaFoldDB" id="A0A8C2F7F5"/>
<dbReference type="InterPro" id="IPR007110">
    <property type="entry name" value="Ig-like_dom"/>
</dbReference>